<keyword evidence="2" id="KW-1185">Reference proteome</keyword>
<dbReference type="Gene3D" id="3.10.450.50">
    <property type="match status" value="1"/>
</dbReference>
<dbReference type="Proteomes" id="UP001501444">
    <property type="component" value="Unassembled WGS sequence"/>
</dbReference>
<protein>
    <submittedName>
        <fullName evidence="1">Ester cyclase</fullName>
    </submittedName>
</protein>
<sequence length="152" mass="16777">MTDQANSTTNASLARRWFTEGWTTAPTMADDLFSPQFRTNGLVVGVDGPRTTVLRRLAGFPDLTTEIEDLIAVDDTVVVRVVWKGTHSGTYGGLPPSGSRVEVRVMSIWRFEHGKVVDNWTIQDQFSLLQQVGYLSQELTTAQGHTSPVGPR</sequence>
<comment type="caution">
    <text evidence="1">The sequence shown here is derived from an EMBL/GenBank/DDBJ whole genome shotgun (WGS) entry which is preliminary data.</text>
</comment>
<dbReference type="InterPro" id="IPR009959">
    <property type="entry name" value="Cyclase_SnoaL-like"/>
</dbReference>
<dbReference type="PANTHER" id="PTHR38436">
    <property type="entry name" value="POLYKETIDE CYCLASE SNOAL-LIKE DOMAIN"/>
    <property type="match status" value="1"/>
</dbReference>
<gene>
    <name evidence="1" type="ORF">GCM10010170_056610</name>
</gene>
<reference evidence="2" key="1">
    <citation type="journal article" date="2019" name="Int. J. Syst. Evol. Microbiol.">
        <title>The Global Catalogue of Microorganisms (GCM) 10K type strain sequencing project: providing services to taxonomists for standard genome sequencing and annotation.</title>
        <authorList>
            <consortium name="The Broad Institute Genomics Platform"/>
            <consortium name="The Broad Institute Genome Sequencing Center for Infectious Disease"/>
            <person name="Wu L."/>
            <person name="Ma J."/>
        </authorList>
    </citation>
    <scope>NUCLEOTIDE SEQUENCE [LARGE SCALE GENOMIC DNA]</scope>
    <source>
        <strain evidence="2">JCM 3272</strain>
    </source>
</reference>
<dbReference type="PANTHER" id="PTHR38436:SF1">
    <property type="entry name" value="ESTER CYCLASE"/>
    <property type="match status" value="1"/>
</dbReference>
<proteinExistence type="predicted"/>
<name>A0ABP5TU87_9ACTN</name>
<dbReference type="RefSeq" id="WP_344615577.1">
    <property type="nucleotide sequence ID" value="NZ_BAAARV010000053.1"/>
</dbReference>
<dbReference type="EMBL" id="BAAARV010000053">
    <property type="protein sequence ID" value="GAA2361325.1"/>
    <property type="molecule type" value="Genomic_DNA"/>
</dbReference>
<dbReference type="Pfam" id="PF07366">
    <property type="entry name" value="SnoaL"/>
    <property type="match status" value="1"/>
</dbReference>
<dbReference type="SUPFAM" id="SSF54427">
    <property type="entry name" value="NTF2-like"/>
    <property type="match status" value="1"/>
</dbReference>
<organism evidence="1 2">
    <name type="scientific">Dactylosporangium salmoneum</name>
    <dbReference type="NCBI Taxonomy" id="53361"/>
    <lineage>
        <taxon>Bacteria</taxon>
        <taxon>Bacillati</taxon>
        <taxon>Actinomycetota</taxon>
        <taxon>Actinomycetes</taxon>
        <taxon>Micromonosporales</taxon>
        <taxon>Micromonosporaceae</taxon>
        <taxon>Dactylosporangium</taxon>
    </lineage>
</organism>
<accession>A0ABP5TU87</accession>
<evidence type="ECO:0000313" key="2">
    <source>
        <dbReference type="Proteomes" id="UP001501444"/>
    </source>
</evidence>
<dbReference type="InterPro" id="IPR032710">
    <property type="entry name" value="NTF2-like_dom_sf"/>
</dbReference>
<evidence type="ECO:0000313" key="1">
    <source>
        <dbReference type="EMBL" id="GAA2361325.1"/>
    </source>
</evidence>